<dbReference type="EMBL" id="RBDX01000035">
    <property type="protein sequence ID" value="RKN04517.1"/>
    <property type="molecule type" value="Genomic_DNA"/>
</dbReference>
<evidence type="ECO:0000313" key="2">
    <source>
        <dbReference type="EMBL" id="RKN15495.1"/>
    </source>
</evidence>
<comment type="caution">
    <text evidence="1">The sequence shown here is derived from an EMBL/GenBank/DDBJ whole genome shotgun (WGS) entry which is preliminary data.</text>
</comment>
<dbReference type="EMBL" id="RBDY01000033">
    <property type="protein sequence ID" value="RKN15495.1"/>
    <property type="molecule type" value="Genomic_DNA"/>
</dbReference>
<evidence type="ECO:0000313" key="3">
    <source>
        <dbReference type="Proteomes" id="UP000268652"/>
    </source>
</evidence>
<dbReference type="OrthoDB" id="580775at2"/>
<name>A0A3A9WEN7_9ACTN</name>
<gene>
    <name evidence="2" type="ORF">D7318_27600</name>
    <name evidence="1" type="ORF">D7319_28195</name>
</gene>
<dbReference type="Proteomes" id="UP000268652">
    <property type="component" value="Unassembled WGS sequence"/>
</dbReference>
<dbReference type="PANTHER" id="PTHR43845">
    <property type="entry name" value="BLR5969 PROTEIN"/>
    <property type="match status" value="1"/>
</dbReference>
<evidence type="ECO:0000313" key="1">
    <source>
        <dbReference type="EMBL" id="RKN04517.1"/>
    </source>
</evidence>
<sequence>MIVNSKERLEAVLEAERQFRDARGSVPAEGFYRDKIAQAWGRARRAPAYLHIGDFGWPAFTALPTTPKERLKADPWSFVATTLQASAKYYETTGTTGTATPTPRLAEDILWNAVSVAGAWRDPLGDEPRVLSLLPSDIVPVGDLVASVCEYLGVPHARAYPFATGISDWDRLVGLLTTFRPTALFLAPGVALQTTRLLQQRGLLEQARASVTTLMLLGEVSVPAMRERLGAWWDARAYDASYGSTETGTLAAACRADGLHLLAAAHYGELADAEGRVTPLRAGASGRLVVTPLNLHARPLLRYDTGDEVAVADGCACGLATPTLTVHGRAGDALVIGGAALDPRSVEEVVYGETTATGYVLEVDRAAERLLVLLERQVGADRAGEDAVAAAFLGAFARRTGLTCDDVVFVNTLPAATKSGGSRKSWKRSNIRFVEPR</sequence>
<evidence type="ECO:0000313" key="4">
    <source>
        <dbReference type="Proteomes" id="UP000275024"/>
    </source>
</evidence>
<dbReference type="Gene3D" id="3.40.50.12780">
    <property type="entry name" value="N-terminal domain of ligase-like"/>
    <property type="match status" value="1"/>
</dbReference>
<dbReference type="InterPro" id="IPR042099">
    <property type="entry name" value="ANL_N_sf"/>
</dbReference>
<dbReference type="AlphaFoldDB" id="A0A3A9WEN7"/>
<keyword evidence="3" id="KW-1185">Reference proteome</keyword>
<proteinExistence type="predicted"/>
<protein>
    <submittedName>
        <fullName evidence="1">Phenylacetate--CoA ligase family protein</fullName>
    </submittedName>
</protein>
<dbReference type="GO" id="GO:0016874">
    <property type="term" value="F:ligase activity"/>
    <property type="evidence" value="ECO:0007669"/>
    <property type="project" value="UniProtKB-KW"/>
</dbReference>
<reference evidence="3 4" key="1">
    <citation type="submission" date="2018-09" db="EMBL/GenBank/DDBJ databases">
        <title>Streptomyces sp. nov. DS1-2, an endophytic actinomycete isolated from roots of Dendrobium scabrilingue.</title>
        <authorList>
            <person name="Kuncharoen N."/>
            <person name="Kudo T."/>
            <person name="Ohkuma M."/>
            <person name="Yuki M."/>
            <person name="Tanasupawat S."/>
        </authorList>
    </citation>
    <scope>NUCLEOTIDE SEQUENCE [LARGE SCALE GENOMIC DNA]</scope>
    <source>
        <strain evidence="1 4">AZ1-7</strain>
        <strain evidence="2 3">DS1-2</strain>
    </source>
</reference>
<dbReference type="Proteomes" id="UP000275024">
    <property type="component" value="Unassembled WGS sequence"/>
</dbReference>
<dbReference type="PANTHER" id="PTHR43845:SF1">
    <property type="entry name" value="BLR5969 PROTEIN"/>
    <property type="match status" value="1"/>
</dbReference>
<dbReference type="RefSeq" id="WP_120699949.1">
    <property type="nucleotide sequence ID" value="NZ_RBDX01000035.1"/>
</dbReference>
<organism evidence="1 4">
    <name type="scientific">Streptomyces radicis</name>
    <dbReference type="NCBI Taxonomy" id="1750517"/>
    <lineage>
        <taxon>Bacteria</taxon>
        <taxon>Bacillati</taxon>
        <taxon>Actinomycetota</taxon>
        <taxon>Actinomycetes</taxon>
        <taxon>Kitasatosporales</taxon>
        <taxon>Streptomycetaceae</taxon>
        <taxon>Streptomyces</taxon>
    </lineage>
</organism>
<accession>A0A3A9WEN7</accession>
<dbReference type="SUPFAM" id="SSF56801">
    <property type="entry name" value="Acetyl-CoA synthetase-like"/>
    <property type="match status" value="1"/>
</dbReference>
<keyword evidence="1" id="KW-0436">Ligase</keyword>